<feature type="domain" description="ShKT" evidence="10">
    <location>
        <begin position="542"/>
        <end position="575"/>
    </location>
</feature>
<feature type="disulfide bond" evidence="7">
    <location>
        <begin position="559"/>
        <end position="572"/>
    </location>
</feature>
<evidence type="ECO:0000256" key="4">
    <source>
        <dbReference type="ARBA" id="ARBA00018463"/>
    </source>
</evidence>
<dbReference type="InterPro" id="IPR003582">
    <property type="entry name" value="ShKT_dom"/>
</dbReference>
<evidence type="ECO:0000313" key="11">
    <source>
        <dbReference type="Proteomes" id="UP000887575"/>
    </source>
</evidence>
<dbReference type="PROSITE" id="PS51670">
    <property type="entry name" value="SHKT"/>
    <property type="match status" value="1"/>
</dbReference>
<reference evidence="12" key="1">
    <citation type="submission" date="2024-02" db="UniProtKB">
        <authorList>
            <consortium name="WormBaseParasite"/>
        </authorList>
    </citation>
    <scope>IDENTIFICATION</scope>
</reference>
<name>A0AAF3FF12_9BILA</name>
<evidence type="ECO:0000256" key="3">
    <source>
        <dbReference type="ARBA" id="ARBA00011396"/>
    </source>
</evidence>
<feature type="disulfide bond" evidence="7">
    <location>
        <begin position="550"/>
        <end position="568"/>
    </location>
</feature>
<comment type="caution">
    <text evidence="7">Lacks conserved residue(s) required for the propagation of feature annotation.</text>
</comment>
<feature type="signal peptide" evidence="9">
    <location>
        <begin position="1"/>
        <end position="21"/>
    </location>
</feature>
<dbReference type="PANTHER" id="PTHR13254">
    <property type="entry name" value="GOLGI AUTOANTIGEN, GOLGIN SUBFAMILY A, 7"/>
    <property type="match status" value="1"/>
</dbReference>
<dbReference type="GO" id="GO:0005789">
    <property type="term" value="C:endoplasmic reticulum membrane"/>
    <property type="evidence" value="ECO:0007669"/>
    <property type="project" value="UniProtKB-SubCell"/>
</dbReference>
<evidence type="ECO:0000256" key="7">
    <source>
        <dbReference type="PROSITE-ProRule" id="PRU01005"/>
    </source>
</evidence>
<comment type="subcellular location">
    <subcellularLocation>
        <location evidence="1">Endoplasmic reticulum membrane</location>
        <topology evidence="1">Peripheral membrane protein</topology>
    </subcellularLocation>
</comment>
<dbReference type="SMART" id="SM00254">
    <property type="entry name" value="ShKT"/>
    <property type="match status" value="5"/>
</dbReference>
<comment type="subunit">
    <text evidence="3">Interacts with ERF2.</text>
</comment>
<keyword evidence="5" id="KW-0256">Endoplasmic reticulum</keyword>
<dbReference type="GO" id="GO:0006612">
    <property type="term" value="P:protein targeting to membrane"/>
    <property type="evidence" value="ECO:0007669"/>
    <property type="project" value="TreeGrafter"/>
</dbReference>
<dbReference type="PANTHER" id="PTHR13254:SF0">
    <property type="entry name" value="GOLGIN SUBFAMILY A MEMBER 7_ERF4 DOMAIN-CONTAINING PROTEIN"/>
    <property type="match status" value="1"/>
</dbReference>
<evidence type="ECO:0000256" key="2">
    <source>
        <dbReference type="ARBA" id="ARBA00007732"/>
    </source>
</evidence>
<dbReference type="AlphaFoldDB" id="A0AAF3FF12"/>
<evidence type="ECO:0000256" key="6">
    <source>
        <dbReference type="ARBA" id="ARBA00023136"/>
    </source>
</evidence>
<dbReference type="GO" id="GO:0002178">
    <property type="term" value="C:palmitoyltransferase complex"/>
    <property type="evidence" value="ECO:0007669"/>
    <property type="project" value="TreeGrafter"/>
</dbReference>
<organism evidence="11 12">
    <name type="scientific">Mesorhabditis belari</name>
    <dbReference type="NCBI Taxonomy" id="2138241"/>
    <lineage>
        <taxon>Eukaryota</taxon>
        <taxon>Metazoa</taxon>
        <taxon>Ecdysozoa</taxon>
        <taxon>Nematoda</taxon>
        <taxon>Chromadorea</taxon>
        <taxon>Rhabditida</taxon>
        <taxon>Rhabditina</taxon>
        <taxon>Rhabditomorpha</taxon>
        <taxon>Rhabditoidea</taxon>
        <taxon>Rhabditidae</taxon>
        <taxon>Mesorhabditinae</taxon>
        <taxon>Mesorhabditis</taxon>
    </lineage>
</organism>
<dbReference type="Pfam" id="PF10256">
    <property type="entry name" value="Erf4"/>
    <property type="match status" value="1"/>
</dbReference>
<keyword evidence="6" id="KW-0472">Membrane</keyword>
<evidence type="ECO:0000256" key="9">
    <source>
        <dbReference type="SAM" id="SignalP"/>
    </source>
</evidence>
<evidence type="ECO:0000256" key="5">
    <source>
        <dbReference type="ARBA" id="ARBA00022824"/>
    </source>
</evidence>
<comment type="similarity">
    <text evidence="2">Belongs to the ERF4 family.</text>
</comment>
<dbReference type="Pfam" id="PF01549">
    <property type="entry name" value="ShK"/>
    <property type="match status" value="4"/>
</dbReference>
<evidence type="ECO:0000259" key="10">
    <source>
        <dbReference type="PROSITE" id="PS51670"/>
    </source>
</evidence>
<dbReference type="InterPro" id="IPR019383">
    <property type="entry name" value="Golgin_A_7/ERF4"/>
</dbReference>
<evidence type="ECO:0000256" key="1">
    <source>
        <dbReference type="ARBA" id="ARBA00004406"/>
    </source>
</evidence>
<feature type="region of interest" description="Disordered" evidence="8">
    <location>
        <begin position="140"/>
        <end position="198"/>
    </location>
</feature>
<dbReference type="InterPro" id="IPR051371">
    <property type="entry name" value="Ras_palmitoyltransferase"/>
</dbReference>
<feature type="chain" id="PRO_5042220942" description="Ras modification protein ERF4" evidence="9">
    <location>
        <begin position="22"/>
        <end position="755"/>
    </location>
</feature>
<proteinExistence type="inferred from homology"/>
<dbReference type="WBParaSite" id="MBELARI_LOCUS5479">
    <property type="protein sequence ID" value="MBELARI_LOCUS5479"/>
    <property type="gene ID" value="MBELARI_LOCUS5479"/>
</dbReference>
<sequence length="755" mass="85322">MLPAVFRLFSLISTTIYATISEPVTSTPDLCIDKSPYCNLNDCAVRPGYSLQFCRRTCGQCGEFCQESIYVSCKEERKDECAQMLKDYCPMLCGLCTLGNQTTKKISKISKQSKPMKYKIFDKGLSTPLQSTTSTIKIDQTGVDESTKRSHKQLSYSLSRKRKKKTKKTSKKPISTPILPSETTTRFTSPPISTQTSPLNFARPERKLLGVTSTAITQPTSDDPIWEEQETSTLNNQEEMAWVHPTRVFPQIQAEIDQNEEAISDWAAGELMSGPTPHIVPFNPYFVPINAKLGFGDTSQWSNGLFSDDGEKEEHLPQPIPLSTYRPLQPQPIILESTPPNWTLFPMPKKIAARKQKALVKIPKPRPLTINAVDMNFLGSEEEEITEPTMVPTFTPSLNQGPEWRFSGVVPPYHFPEQENYLANPQDDANTATQIDGPVNPMLRKRIVSQPTEDESNYYLYPSRSVHRKYTSSPFVHVTESPSVSSIEVNPMKLTDLITLLGCRDRDPTTCSQISEDTCHSRPGYYLKLCPVKCRNCNGLLCYDSIKIDCAEVKKRGGCKLPLASEYCPRSCNLCPHTPAFMEGLSPCKDELDTCEPLATTGVCDHPYSQSALRIYCAKSFLMENQPPGQEKCFVSRDYTKGLAVQFETQMPEMLQGRIRDDDWLRTIRGINQKFTEAEKVCTDSVLETILGCCTCYINRLIAKTRYEKKLKEIDDQINRENDHIYMPSGVHILNPMYRGLRVIEITVEPLDKER</sequence>
<evidence type="ECO:0000313" key="12">
    <source>
        <dbReference type="WBParaSite" id="MBELARI_LOCUS5479"/>
    </source>
</evidence>
<protein>
    <recommendedName>
        <fullName evidence="4">Ras modification protein ERF4</fullName>
    </recommendedName>
</protein>
<feature type="compositionally biased region" description="Basic residues" evidence="8">
    <location>
        <begin position="159"/>
        <end position="171"/>
    </location>
</feature>
<dbReference type="Proteomes" id="UP000887575">
    <property type="component" value="Unassembled WGS sequence"/>
</dbReference>
<keyword evidence="9" id="KW-0732">Signal</keyword>
<keyword evidence="11" id="KW-1185">Reference proteome</keyword>
<feature type="compositionally biased region" description="Polar residues" evidence="8">
    <location>
        <begin position="181"/>
        <end position="198"/>
    </location>
</feature>
<keyword evidence="7" id="KW-1015">Disulfide bond</keyword>
<accession>A0AAF3FF12</accession>
<evidence type="ECO:0000256" key="8">
    <source>
        <dbReference type="SAM" id="MobiDB-lite"/>
    </source>
</evidence>